<sequence length="55" mass="5706">DDGIADLISYGSLFLANPDLPARLKAGGPFNTPDPSTFFGGDAKGYTDYPALDAV</sequence>
<dbReference type="GO" id="GO:0005829">
    <property type="term" value="C:cytosol"/>
    <property type="evidence" value="ECO:0007669"/>
    <property type="project" value="TreeGrafter"/>
</dbReference>
<dbReference type="PANTHER" id="PTHR22893:SF91">
    <property type="entry name" value="NADPH DEHYDROGENASE 2-RELATED"/>
    <property type="match status" value="1"/>
</dbReference>
<dbReference type="GO" id="GO:0016491">
    <property type="term" value="F:oxidoreductase activity"/>
    <property type="evidence" value="ECO:0007669"/>
    <property type="project" value="InterPro"/>
</dbReference>
<protein>
    <submittedName>
        <fullName evidence="1">Alkene reductase</fullName>
    </submittedName>
</protein>
<dbReference type="InterPro" id="IPR013785">
    <property type="entry name" value="Aldolase_TIM"/>
</dbReference>
<feature type="non-terminal residue" evidence="1">
    <location>
        <position position="1"/>
    </location>
</feature>
<dbReference type="InterPro" id="IPR045247">
    <property type="entry name" value="Oye-like"/>
</dbReference>
<reference evidence="1" key="1">
    <citation type="submission" date="2020-01" db="EMBL/GenBank/DDBJ databases">
        <title>Insect and environment-associated Actinomycetes.</title>
        <authorList>
            <person name="Currrie C."/>
            <person name="Chevrette M."/>
            <person name="Carlson C."/>
            <person name="Stubbendieck R."/>
            <person name="Wendt-Pienkowski E."/>
        </authorList>
    </citation>
    <scope>NUCLEOTIDE SEQUENCE</scope>
    <source>
        <strain evidence="1">SID7499</strain>
    </source>
</reference>
<evidence type="ECO:0000313" key="1">
    <source>
        <dbReference type="EMBL" id="NEE11713.1"/>
    </source>
</evidence>
<dbReference type="PANTHER" id="PTHR22893">
    <property type="entry name" value="NADH OXIDOREDUCTASE-RELATED"/>
    <property type="match status" value="1"/>
</dbReference>
<gene>
    <name evidence="1" type="ORF">G3M58_35315</name>
</gene>
<dbReference type="Gene3D" id="3.20.20.70">
    <property type="entry name" value="Aldolase class I"/>
    <property type="match status" value="1"/>
</dbReference>
<dbReference type="GO" id="GO:0010181">
    <property type="term" value="F:FMN binding"/>
    <property type="evidence" value="ECO:0007669"/>
    <property type="project" value="InterPro"/>
</dbReference>
<proteinExistence type="predicted"/>
<dbReference type="EMBL" id="JAAGMN010003675">
    <property type="protein sequence ID" value="NEE11713.1"/>
    <property type="molecule type" value="Genomic_DNA"/>
</dbReference>
<comment type="caution">
    <text evidence="1">The sequence shown here is derived from an EMBL/GenBank/DDBJ whole genome shotgun (WGS) entry which is preliminary data.</text>
</comment>
<accession>A0A6G3X218</accession>
<dbReference type="SUPFAM" id="SSF51395">
    <property type="entry name" value="FMN-linked oxidoreductases"/>
    <property type="match status" value="1"/>
</dbReference>
<dbReference type="AlphaFoldDB" id="A0A6G3X218"/>
<name>A0A6G3X218_9ACTN</name>
<organism evidence="1">
    <name type="scientific">Streptomyces sp. SID7499</name>
    <dbReference type="NCBI Taxonomy" id="2706086"/>
    <lineage>
        <taxon>Bacteria</taxon>
        <taxon>Bacillati</taxon>
        <taxon>Actinomycetota</taxon>
        <taxon>Actinomycetes</taxon>
        <taxon>Kitasatosporales</taxon>
        <taxon>Streptomycetaceae</taxon>
        <taxon>Streptomyces</taxon>
    </lineage>
</organism>